<feature type="non-terminal residue" evidence="2">
    <location>
        <position position="143"/>
    </location>
</feature>
<proteinExistence type="predicted"/>
<dbReference type="Proteomes" id="UP001189429">
    <property type="component" value="Unassembled WGS sequence"/>
</dbReference>
<reference evidence="2" key="1">
    <citation type="submission" date="2023-10" db="EMBL/GenBank/DDBJ databases">
        <authorList>
            <person name="Chen Y."/>
            <person name="Shah S."/>
            <person name="Dougan E. K."/>
            <person name="Thang M."/>
            <person name="Chan C."/>
        </authorList>
    </citation>
    <scope>NUCLEOTIDE SEQUENCE [LARGE SCALE GENOMIC DNA]</scope>
</reference>
<comment type="caution">
    <text evidence="2">The sequence shown here is derived from an EMBL/GenBank/DDBJ whole genome shotgun (WGS) entry which is preliminary data.</text>
</comment>
<feature type="non-terminal residue" evidence="2">
    <location>
        <position position="1"/>
    </location>
</feature>
<evidence type="ECO:0000256" key="1">
    <source>
        <dbReference type="SAM" id="MobiDB-lite"/>
    </source>
</evidence>
<feature type="compositionally biased region" description="Low complexity" evidence="1">
    <location>
        <begin position="81"/>
        <end position="100"/>
    </location>
</feature>
<protein>
    <submittedName>
        <fullName evidence="2">Uncharacterized protein</fullName>
    </submittedName>
</protein>
<feature type="region of interest" description="Disordered" evidence="1">
    <location>
        <begin position="1"/>
        <end position="143"/>
    </location>
</feature>
<organism evidence="2 3">
    <name type="scientific">Prorocentrum cordatum</name>
    <dbReference type="NCBI Taxonomy" id="2364126"/>
    <lineage>
        <taxon>Eukaryota</taxon>
        <taxon>Sar</taxon>
        <taxon>Alveolata</taxon>
        <taxon>Dinophyceae</taxon>
        <taxon>Prorocentrales</taxon>
        <taxon>Prorocentraceae</taxon>
        <taxon>Prorocentrum</taxon>
    </lineage>
</organism>
<evidence type="ECO:0000313" key="3">
    <source>
        <dbReference type="Proteomes" id="UP001189429"/>
    </source>
</evidence>
<feature type="compositionally biased region" description="Low complexity" evidence="1">
    <location>
        <begin position="55"/>
        <end position="66"/>
    </location>
</feature>
<name>A0ABN9W1U6_9DINO</name>
<sequence>QEMRSPATPPRRPALLEVTKSSERGACSPSLAMTSSPVPLPRQQPIKVSADGCFSSPKPKSEPIPIAGNRENLAPPPCPPATWASPMRTPGTPLLKTPTPSRMPVVKEEAEPSTPRGRACNGSPPPRRAGDLARGELAGFQAR</sequence>
<keyword evidence="3" id="KW-1185">Reference proteome</keyword>
<dbReference type="EMBL" id="CAUYUJ010017893">
    <property type="protein sequence ID" value="CAK0878856.1"/>
    <property type="molecule type" value="Genomic_DNA"/>
</dbReference>
<gene>
    <name evidence="2" type="ORF">PCOR1329_LOCUS62473</name>
</gene>
<accession>A0ABN9W1U6</accession>
<evidence type="ECO:0000313" key="2">
    <source>
        <dbReference type="EMBL" id="CAK0878856.1"/>
    </source>
</evidence>